<evidence type="ECO:0000256" key="12">
    <source>
        <dbReference type="ARBA" id="ARBA00023164"/>
    </source>
</evidence>
<evidence type="ECO:0000256" key="4">
    <source>
        <dbReference type="ARBA" id="ARBA00022605"/>
    </source>
</evidence>
<comment type="cofactor">
    <cofactor evidence="2">
        <name>[3Fe-4S] cluster</name>
        <dbReference type="ChEBI" id="CHEBI:21137"/>
    </cofactor>
</comment>
<evidence type="ECO:0000256" key="10">
    <source>
        <dbReference type="ARBA" id="ARBA00023004"/>
    </source>
</evidence>
<dbReference type="InterPro" id="IPR050711">
    <property type="entry name" value="ET-N_metabolism_enzyme"/>
</dbReference>
<dbReference type="InterPro" id="IPR017932">
    <property type="entry name" value="GATase_2_dom"/>
</dbReference>
<evidence type="ECO:0000313" key="17">
    <source>
        <dbReference type="EMBL" id="WPD19659.1"/>
    </source>
</evidence>
<feature type="region of interest" description="Disordered" evidence="15">
    <location>
        <begin position="1"/>
        <end position="20"/>
    </location>
</feature>
<evidence type="ECO:0000256" key="3">
    <source>
        <dbReference type="ARBA" id="ARBA00009716"/>
    </source>
</evidence>
<evidence type="ECO:0000256" key="2">
    <source>
        <dbReference type="ARBA" id="ARBA00001927"/>
    </source>
</evidence>
<dbReference type="Gene3D" id="2.160.20.60">
    <property type="entry name" value="Glutamate synthase, alpha subunit, C-terminal domain"/>
    <property type="match status" value="1"/>
</dbReference>
<keyword evidence="11" id="KW-0411">Iron-sulfur</keyword>
<evidence type="ECO:0000313" key="18">
    <source>
        <dbReference type="Proteomes" id="UP001304683"/>
    </source>
</evidence>
<dbReference type="EMBL" id="CP132508">
    <property type="protein sequence ID" value="WPD19659.1"/>
    <property type="molecule type" value="Genomic_DNA"/>
</dbReference>
<dbReference type="InterPro" id="IPR029055">
    <property type="entry name" value="Ntn_hydrolases_N"/>
</dbReference>
<evidence type="ECO:0000256" key="13">
    <source>
        <dbReference type="ARBA" id="ARBA00023291"/>
    </source>
</evidence>
<evidence type="ECO:0000256" key="7">
    <source>
        <dbReference type="ARBA" id="ARBA00022723"/>
    </source>
</evidence>
<gene>
    <name evidence="17" type="ORF">Q5761_03035</name>
</gene>
<evidence type="ECO:0000256" key="8">
    <source>
        <dbReference type="ARBA" id="ARBA00022962"/>
    </source>
</evidence>
<evidence type="ECO:0000256" key="6">
    <source>
        <dbReference type="ARBA" id="ARBA00022643"/>
    </source>
</evidence>
<sequence>MHPHPRDHRPTLDGGHAAGLPPEHDACGVGFVATLSGRPDPTLLAVGLEALRRLRHRGGVAADGRTGDGAGVMTEIPRRLLARELASRGVRLPAEDDFALAACFFPTAPEAERRAQRLLEEACRQQGLAVLAWRPVPVDLDALGPIAAASRPALWHAVIVRGPRVAPGLAFDRALYLARRAFERRAAAFVQREGRDGAPAAGPAPAGLRKPYIASMSSRTVVYKGLVMAGDLDRFYRDLRDPDFATRFVIFHQRYSTNTTPTWERAQPFRLLGHNGEINTLQGNVNGIAAREPWLRVPDWPELAPAAVAPVIDPEGSDSAMLDNVLELLVLAGRDPLHALLMLVPEAWEKVADLPPALRDFYRFHACLTEPWDGPAALIFSDGRWVGARLDRNGLRPLRYTVLKSGLVVAASEAGVLDAEPADVEEHGKLGPGQMIAVDLATGRFLRDGEVKAEVAARRPYGQWVRQIVRYPDEPGAEDAAPASGGTGPGAGPAGDGAAGACPAGGSAGVAGTDRREAADPCPGALASAPLPPLAAFGWTREELTVIVRPMVESGKEPDGSMGDDTPHAVLSLVHRPLHHYFRQRFAQVTNPPIDHLREELVFSLTVRLGRQPNILVEEPAQARVIELPGPVLTAEQMAWLRRLGRLARTPGIRLAELPILFPATGPDALEPALEQLCRRAEAAVDAGSSVLVLTDRGVDADHAPIPALLAVGAVHHHLLRVGKRALASLVVESGEPRDVHHFATLVGYGAAAVHPYLALAVARELGGADGEANFIRAVEGGLKKVMSKMGISTVDAYQGAQIFEAIGLDPALVERCFTGTPCQVGGNGLRELGEDVLYWHRQAFAAAPAREAGRGGPGRGATGDGPSRGAAGSSGKEPTTGRRRGATTGSGVREPAAAGDGLADTAADGYGFFKFKKDGELHEFSPEVVRALHDAVRARPGVLDGDFLATYEHYRRFSRLVHDRPPSQLRDLLDFRSDRAPIPVEEVEPIEAIVRRFSTGAMSVGALSPEAHENLAIAMNRLGARSNSGEGGEDPARYGTERNSAVKQVASGRFGVTPAYLASAVEIQIKMAQGSKPGEGGQIPGHKVTELIARLRHTVPGVPLISPPPHHDIYSIEDLAQLIYDLKQANPEALISVKLVAETGVGIIAAGVAKGYADIVVISGHSGGTGSSPLSSIKHAGLPWELGLVETQAMLVATGLRGRVTVRVDGGLKTGRDVLVAALLGADEYSFGTSALVAEGCVMARACHTNTCPVGIATQAERLRQRFPGTPEHVMNYFLYMAQEVRELLAGLGYRSLDEVIGRADLLVQRPSPLPRAERIDLGRLLVPAGPPAAARAEAATAVDEPGTRRSGAKSSATAEGDEPAAAADAGPQPVPLRRVQLRNPLPEDDNLGRRIAAELAPLIQRRRPVRRRYAIRNTDRTVGATVAWEIARRYGDQGLPPGTVQLAFHGVAGQSFGAFCVRGLHLELTGMANDYVGKGMAGGEIVIRPQPGTPTDPARNVLVGNTVLYGATGGALFCAGAAGERLAVRNSGAVAVVEGAGDHACEYMTGGTVVILGPTGRNLGAGMTGGTAFVYDPAGALAVRHHAPSVELFRLTEVPSATAQEAARESLRQLVAMHVDRTGSARARELLAHWEQALPAFWWVVPRASRERIFQETAAVLPAVAAGLD</sequence>
<evidence type="ECO:0000256" key="9">
    <source>
        <dbReference type="ARBA" id="ARBA00023002"/>
    </source>
</evidence>
<dbReference type="CDD" id="cd02808">
    <property type="entry name" value="GltS_FMN"/>
    <property type="match status" value="1"/>
</dbReference>
<keyword evidence="13" id="KW-0003">3Fe-4S</keyword>
<dbReference type="InterPro" id="IPR006982">
    <property type="entry name" value="Glu_synth_centr_N"/>
</dbReference>
<evidence type="ECO:0000256" key="15">
    <source>
        <dbReference type="SAM" id="MobiDB-lite"/>
    </source>
</evidence>
<keyword evidence="6" id="KW-0288">FMN</keyword>
<dbReference type="PANTHER" id="PTHR11938">
    <property type="entry name" value="FAD NADPH DEHYDROGENASE/OXIDOREDUCTASE"/>
    <property type="match status" value="1"/>
</dbReference>
<dbReference type="Proteomes" id="UP001304683">
    <property type="component" value="Chromosome"/>
</dbReference>
<dbReference type="SUPFAM" id="SSF56235">
    <property type="entry name" value="N-terminal nucleophile aminohydrolases (Ntn hydrolases)"/>
    <property type="match status" value="1"/>
</dbReference>
<dbReference type="PANTHER" id="PTHR11938:SF133">
    <property type="entry name" value="GLUTAMATE SYNTHASE (NADH)"/>
    <property type="match status" value="1"/>
</dbReference>
<evidence type="ECO:0000259" key="16">
    <source>
        <dbReference type="PROSITE" id="PS51278"/>
    </source>
</evidence>
<dbReference type="Pfam" id="PF01493">
    <property type="entry name" value="GXGXG"/>
    <property type="match status" value="1"/>
</dbReference>
<dbReference type="Pfam" id="PF00310">
    <property type="entry name" value="GATase_2"/>
    <property type="match status" value="1"/>
</dbReference>
<evidence type="ECO:0000256" key="11">
    <source>
        <dbReference type="ARBA" id="ARBA00023014"/>
    </source>
</evidence>
<dbReference type="SUPFAM" id="SSF51395">
    <property type="entry name" value="FMN-linked oxidoreductases"/>
    <property type="match status" value="2"/>
</dbReference>
<dbReference type="PROSITE" id="PS51278">
    <property type="entry name" value="GATASE_TYPE_2"/>
    <property type="match status" value="1"/>
</dbReference>
<evidence type="ECO:0000256" key="14">
    <source>
        <dbReference type="ARBA" id="ARBA00029440"/>
    </source>
</evidence>
<dbReference type="Pfam" id="PF01645">
    <property type="entry name" value="Glu_synthase"/>
    <property type="match status" value="1"/>
</dbReference>
<keyword evidence="9" id="KW-0560">Oxidoreductase</keyword>
<dbReference type="InterPro" id="IPR002932">
    <property type="entry name" value="Glu_synthdom"/>
</dbReference>
<feature type="compositionally biased region" description="Gly residues" evidence="15">
    <location>
        <begin position="485"/>
        <end position="498"/>
    </location>
</feature>
<feature type="region of interest" description="Disordered" evidence="15">
    <location>
        <begin position="475"/>
        <end position="524"/>
    </location>
</feature>
<evidence type="ECO:0000256" key="1">
    <source>
        <dbReference type="ARBA" id="ARBA00001917"/>
    </source>
</evidence>
<dbReference type="Gene3D" id="3.20.20.70">
    <property type="entry name" value="Aldolase class I"/>
    <property type="match status" value="2"/>
</dbReference>
<dbReference type="RefSeq" id="WP_318751150.1">
    <property type="nucleotide sequence ID" value="NZ_CP132508.1"/>
</dbReference>
<proteinExistence type="inferred from homology"/>
<feature type="region of interest" description="Disordered" evidence="15">
    <location>
        <begin position="850"/>
        <end position="901"/>
    </location>
</feature>
<feature type="domain" description="Glutamine amidotransferase type-2" evidence="16">
    <location>
        <begin position="27"/>
        <end position="441"/>
    </location>
</feature>
<name>A0ABZ0QSE5_9FIRM</name>
<dbReference type="InterPro" id="IPR013785">
    <property type="entry name" value="Aldolase_TIM"/>
</dbReference>
<comment type="pathway">
    <text evidence="14">Amino-acid biosynthesis.</text>
</comment>
<dbReference type="SUPFAM" id="SSF69336">
    <property type="entry name" value="Alpha subunit of glutamate synthase, C-terminal domain"/>
    <property type="match status" value="1"/>
</dbReference>
<dbReference type="InterPro" id="IPR036485">
    <property type="entry name" value="Glu_synth_asu_C_sf"/>
</dbReference>
<feature type="compositionally biased region" description="Gly residues" evidence="15">
    <location>
        <begin position="855"/>
        <end position="864"/>
    </location>
</feature>
<keyword evidence="4" id="KW-0028">Amino-acid biosynthesis</keyword>
<dbReference type="CDD" id="cd00982">
    <property type="entry name" value="gltB_C"/>
    <property type="match status" value="1"/>
</dbReference>
<keyword evidence="12" id="KW-0314">Glutamate biosynthesis</keyword>
<comment type="similarity">
    <text evidence="3">Belongs to the glutamate synthase family.</text>
</comment>
<keyword evidence="18" id="KW-1185">Reference proteome</keyword>
<protein>
    <submittedName>
        <fullName evidence="17">Glutamate synthase-related protein</fullName>
    </submittedName>
</protein>
<comment type="cofactor">
    <cofactor evidence="1">
        <name>FMN</name>
        <dbReference type="ChEBI" id="CHEBI:58210"/>
    </cofactor>
</comment>
<dbReference type="Gene3D" id="3.60.20.10">
    <property type="entry name" value="Glutamine Phosphoribosylpyrophosphate, subunit 1, domain 1"/>
    <property type="match status" value="1"/>
</dbReference>
<evidence type="ECO:0000256" key="5">
    <source>
        <dbReference type="ARBA" id="ARBA00022630"/>
    </source>
</evidence>
<keyword evidence="8" id="KW-0315">Glutamine amidotransferase</keyword>
<feature type="compositionally biased region" description="Low complexity" evidence="15">
    <location>
        <begin position="887"/>
        <end position="901"/>
    </location>
</feature>
<dbReference type="Pfam" id="PF04898">
    <property type="entry name" value="Glu_syn_central"/>
    <property type="match status" value="1"/>
</dbReference>
<feature type="region of interest" description="Disordered" evidence="15">
    <location>
        <begin position="1337"/>
        <end position="1387"/>
    </location>
</feature>
<accession>A0ABZ0QSE5</accession>
<keyword evidence="10" id="KW-0408">Iron</keyword>
<dbReference type="InterPro" id="IPR002489">
    <property type="entry name" value="Glu_synth_asu_C"/>
</dbReference>
<keyword evidence="5" id="KW-0285">Flavoprotein</keyword>
<keyword evidence="7" id="KW-0479">Metal-binding</keyword>
<dbReference type="CDD" id="cd00713">
    <property type="entry name" value="GltS"/>
    <property type="match status" value="1"/>
</dbReference>
<reference evidence="17 18" key="1">
    <citation type="submission" date="2023-08" db="EMBL/GenBank/DDBJ databases">
        <title>Genome sequence of Thermaerobacter compostii strain Ins1, a spore-forming filamentous bacterium isolated from a deep geothermal reservoir.</title>
        <authorList>
            <person name="Bregnard D."/>
            <person name="Gonzalez D."/>
            <person name="Junier P."/>
        </authorList>
    </citation>
    <scope>NUCLEOTIDE SEQUENCE [LARGE SCALE GENOMIC DNA]</scope>
    <source>
        <strain evidence="17 18">Ins1</strain>
    </source>
</reference>
<organism evidence="17 18">
    <name type="scientific">Thermaerobacter composti</name>
    <dbReference type="NCBI Taxonomy" id="554949"/>
    <lineage>
        <taxon>Bacteria</taxon>
        <taxon>Bacillati</taxon>
        <taxon>Bacillota</taxon>
        <taxon>Clostridia</taxon>
        <taxon>Eubacteriales</taxon>
        <taxon>Clostridiales Family XVII. Incertae Sedis</taxon>
        <taxon>Thermaerobacter</taxon>
    </lineage>
</organism>